<organism evidence="1">
    <name type="scientific">marine sediment metagenome</name>
    <dbReference type="NCBI Taxonomy" id="412755"/>
    <lineage>
        <taxon>unclassified sequences</taxon>
        <taxon>metagenomes</taxon>
        <taxon>ecological metagenomes</taxon>
    </lineage>
</organism>
<protein>
    <submittedName>
        <fullName evidence="1">Uncharacterized protein</fullName>
    </submittedName>
</protein>
<comment type="caution">
    <text evidence="1">The sequence shown here is derived from an EMBL/GenBank/DDBJ whole genome shotgun (WGS) entry which is preliminary data.</text>
</comment>
<proteinExistence type="predicted"/>
<gene>
    <name evidence="1" type="ORF">LCGC14_1314300</name>
</gene>
<dbReference type="EMBL" id="LAZR01007787">
    <property type="protein sequence ID" value="KKM82951.1"/>
    <property type="molecule type" value="Genomic_DNA"/>
</dbReference>
<name>A0A0F9L6J9_9ZZZZ</name>
<dbReference type="AlphaFoldDB" id="A0A0F9L6J9"/>
<reference evidence="1" key="1">
    <citation type="journal article" date="2015" name="Nature">
        <title>Complex archaea that bridge the gap between prokaryotes and eukaryotes.</title>
        <authorList>
            <person name="Spang A."/>
            <person name="Saw J.H."/>
            <person name="Jorgensen S.L."/>
            <person name="Zaremba-Niedzwiedzka K."/>
            <person name="Martijn J."/>
            <person name="Lind A.E."/>
            <person name="van Eijk R."/>
            <person name="Schleper C."/>
            <person name="Guy L."/>
            <person name="Ettema T.J."/>
        </authorList>
    </citation>
    <scope>NUCLEOTIDE SEQUENCE</scope>
</reference>
<sequence length="98" mass="12042">MVEKFGLNQKEEIKEVLFIFLYLLLKFEVTMKFFLKSSYNLLIRVRLKQENYYKLIYTKIFNFKSDLDALRYFEENLFDGLSVNEIWDREYLGDRILS</sequence>
<accession>A0A0F9L6J9</accession>
<evidence type="ECO:0000313" key="1">
    <source>
        <dbReference type="EMBL" id="KKM82951.1"/>
    </source>
</evidence>